<evidence type="ECO:0000313" key="4">
    <source>
        <dbReference type="EMBL" id="MFD1880930.1"/>
    </source>
</evidence>
<evidence type="ECO:0000313" key="5">
    <source>
        <dbReference type="Proteomes" id="UP001597213"/>
    </source>
</evidence>
<feature type="region of interest" description="Disordered" evidence="1">
    <location>
        <begin position="147"/>
        <end position="207"/>
    </location>
</feature>
<dbReference type="EMBL" id="JBHUEN010000012">
    <property type="protein sequence ID" value="MFD1880930.1"/>
    <property type="molecule type" value="Genomic_DNA"/>
</dbReference>
<feature type="domain" description="PHB accumulation regulatory" evidence="2">
    <location>
        <begin position="73"/>
        <end position="112"/>
    </location>
</feature>
<evidence type="ECO:0000259" key="3">
    <source>
        <dbReference type="Pfam" id="PF07879"/>
    </source>
</evidence>
<feature type="compositionally biased region" description="Low complexity" evidence="1">
    <location>
        <begin position="181"/>
        <end position="198"/>
    </location>
</feature>
<dbReference type="NCBIfam" id="TIGR01848">
    <property type="entry name" value="PHA_reg_PhaR"/>
    <property type="match status" value="1"/>
</dbReference>
<name>A0ABW4R466_9RHOB</name>
<reference evidence="5" key="1">
    <citation type="journal article" date="2019" name="Int. J. Syst. Evol. Microbiol.">
        <title>The Global Catalogue of Microorganisms (GCM) 10K type strain sequencing project: providing services to taxonomists for standard genome sequencing and annotation.</title>
        <authorList>
            <consortium name="The Broad Institute Genomics Platform"/>
            <consortium name="The Broad Institute Genome Sequencing Center for Infectious Disease"/>
            <person name="Wu L."/>
            <person name="Ma J."/>
        </authorList>
    </citation>
    <scope>NUCLEOTIDE SEQUENCE [LARGE SCALE GENOMIC DNA]</scope>
    <source>
        <strain evidence="5">CCUG 56029</strain>
    </source>
</reference>
<accession>A0ABW4R466</accession>
<dbReference type="RefSeq" id="WP_379140383.1">
    <property type="nucleotide sequence ID" value="NZ_JBHUEN010000012.1"/>
</dbReference>
<feature type="compositionally biased region" description="Pro residues" evidence="1">
    <location>
        <begin position="163"/>
        <end position="180"/>
    </location>
</feature>
<proteinExistence type="predicted"/>
<protein>
    <submittedName>
        <fullName evidence="4">Polyhydroxyalkanoate synthesis repressor PhaR</fullName>
    </submittedName>
</protein>
<gene>
    <name evidence="4" type="primary">phaR</name>
    <name evidence="4" type="ORF">ACFSCT_04280</name>
</gene>
<organism evidence="4 5">
    <name type="scientific">Paracoccus pacificus</name>
    <dbReference type="NCBI Taxonomy" id="1463598"/>
    <lineage>
        <taxon>Bacteria</taxon>
        <taxon>Pseudomonadati</taxon>
        <taxon>Pseudomonadota</taxon>
        <taxon>Alphaproteobacteria</taxon>
        <taxon>Rhodobacterales</taxon>
        <taxon>Paracoccaceae</taxon>
        <taxon>Paracoccus</taxon>
    </lineage>
</organism>
<dbReference type="Proteomes" id="UP001597213">
    <property type="component" value="Unassembled WGS sequence"/>
</dbReference>
<dbReference type="InterPro" id="IPR010134">
    <property type="entry name" value="PHA_reg_PhaR"/>
</dbReference>
<dbReference type="InterPro" id="IPR007897">
    <property type="entry name" value="PHB_accumulat"/>
</dbReference>
<comment type="caution">
    <text evidence="4">The sequence shown here is derived from an EMBL/GenBank/DDBJ whole genome shotgun (WGS) entry which is preliminary data.</text>
</comment>
<evidence type="ECO:0000259" key="2">
    <source>
        <dbReference type="Pfam" id="PF05233"/>
    </source>
</evidence>
<dbReference type="InterPro" id="IPR012909">
    <property type="entry name" value="PHA_DNA-bd_N"/>
</dbReference>
<sequence>MPDPQTSLLIKRYASRRLYNTETSDYVTLDDIAGFIRAGREVRIVDLKSGDDLTRQYLLQIIAEHEGRGENVLPVDVLTDLVRSYTTSAQSVVPQFLAASFEMLREGQSKMMENMSTFPNPMSSMPGFEQLQKQQQRFLKAMMGGWARAGSSGPEFDDDDAPMPDPAPDPAPETAPPPPKAARSAKNRAAAAETPAADPADEDDEKLGAIRRELAALQKKISQL</sequence>
<keyword evidence="5" id="KW-1185">Reference proteome</keyword>
<feature type="domain" description="PHA accumulation regulator DNA-binding N-terminal" evidence="3">
    <location>
        <begin position="9"/>
        <end position="68"/>
    </location>
</feature>
<evidence type="ECO:0000256" key="1">
    <source>
        <dbReference type="SAM" id="MobiDB-lite"/>
    </source>
</evidence>
<dbReference type="Pfam" id="PF05233">
    <property type="entry name" value="PHB_acc"/>
    <property type="match status" value="1"/>
</dbReference>
<dbReference type="Pfam" id="PF07879">
    <property type="entry name" value="PHB_acc_N"/>
    <property type="match status" value="1"/>
</dbReference>